<protein>
    <submittedName>
        <fullName evidence="2">Uncharacterized protein</fullName>
    </submittedName>
</protein>
<proteinExistence type="predicted"/>
<reference evidence="2" key="1">
    <citation type="submission" date="2022-11" db="UniProtKB">
        <authorList>
            <consortium name="WormBaseParasite"/>
        </authorList>
    </citation>
    <scope>IDENTIFICATION</scope>
</reference>
<sequence>MYDGYNKHLFGITYLFYPSTFKENAKKFVDCTLFMQKFFILDIFKSKYAFTKIDTSQSRISNQTQNNRKYVYNQKEFHADLRSMNR</sequence>
<dbReference type="WBParaSite" id="JU765_v2.g16951.t1">
    <property type="protein sequence ID" value="JU765_v2.g16951.t1"/>
    <property type="gene ID" value="JU765_v2.g16951"/>
</dbReference>
<name>A0AC34QJA8_9BILA</name>
<accession>A0AC34QJA8</accession>
<evidence type="ECO:0000313" key="1">
    <source>
        <dbReference type="Proteomes" id="UP000887576"/>
    </source>
</evidence>
<organism evidence="1 2">
    <name type="scientific">Panagrolaimus sp. JU765</name>
    <dbReference type="NCBI Taxonomy" id="591449"/>
    <lineage>
        <taxon>Eukaryota</taxon>
        <taxon>Metazoa</taxon>
        <taxon>Ecdysozoa</taxon>
        <taxon>Nematoda</taxon>
        <taxon>Chromadorea</taxon>
        <taxon>Rhabditida</taxon>
        <taxon>Tylenchina</taxon>
        <taxon>Panagrolaimomorpha</taxon>
        <taxon>Panagrolaimoidea</taxon>
        <taxon>Panagrolaimidae</taxon>
        <taxon>Panagrolaimus</taxon>
    </lineage>
</organism>
<evidence type="ECO:0000313" key="2">
    <source>
        <dbReference type="WBParaSite" id="JU765_v2.g16951.t1"/>
    </source>
</evidence>
<dbReference type="Proteomes" id="UP000887576">
    <property type="component" value="Unplaced"/>
</dbReference>